<reference evidence="1" key="2">
    <citation type="submission" date="2021-02" db="EMBL/GenBank/DDBJ databases">
        <authorList>
            <person name="Kimball J.A."/>
            <person name="Haas M.W."/>
            <person name="Macchietto M."/>
            <person name="Kono T."/>
            <person name="Duquette J."/>
            <person name="Shao M."/>
        </authorList>
    </citation>
    <scope>NUCLEOTIDE SEQUENCE</scope>
    <source>
        <tissue evidence="1">Fresh leaf tissue</tissue>
    </source>
</reference>
<reference evidence="1" key="1">
    <citation type="journal article" date="2021" name="bioRxiv">
        <title>Whole Genome Assembly and Annotation of Northern Wild Rice, Zizania palustris L., Supports a Whole Genome Duplication in the Zizania Genus.</title>
        <authorList>
            <person name="Haas M."/>
            <person name="Kono T."/>
            <person name="Macchietto M."/>
            <person name="Millas R."/>
            <person name="McGilp L."/>
            <person name="Shao M."/>
            <person name="Duquette J."/>
            <person name="Hirsch C.N."/>
            <person name="Kimball J."/>
        </authorList>
    </citation>
    <scope>NUCLEOTIDE SEQUENCE</scope>
    <source>
        <tissue evidence="1">Fresh leaf tissue</tissue>
    </source>
</reference>
<evidence type="ECO:0000313" key="1">
    <source>
        <dbReference type="EMBL" id="KAG8081515.1"/>
    </source>
</evidence>
<evidence type="ECO:0000313" key="2">
    <source>
        <dbReference type="Proteomes" id="UP000729402"/>
    </source>
</evidence>
<sequence length="74" mass="7656">MSPVLPTTTGRLPPPLAAAGPLVVCGRLQPPPASVGHSCRLWSPPTSVSHRQFLLASPAPKSSLRSSATLTHPI</sequence>
<comment type="caution">
    <text evidence="1">The sequence shown here is derived from an EMBL/GenBank/DDBJ whole genome shotgun (WGS) entry which is preliminary data.</text>
</comment>
<protein>
    <submittedName>
        <fullName evidence="1">Uncharacterized protein</fullName>
    </submittedName>
</protein>
<proteinExistence type="predicted"/>
<dbReference type="EMBL" id="JAAALK010000282">
    <property type="protein sequence ID" value="KAG8081515.1"/>
    <property type="molecule type" value="Genomic_DNA"/>
</dbReference>
<dbReference type="AlphaFoldDB" id="A0A8J5SVP5"/>
<keyword evidence="2" id="KW-1185">Reference proteome</keyword>
<gene>
    <name evidence="1" type="ORF">GUJ93_ZPchr0007g4332</name>
</gene>
<accession>A0A8J5SVP5</accession>
<organism evidence="1 2">
    <name type="scientific">Zizania palustris</name>
    <name type="common">Northern wild rice</name>
    <dbReference type="NCBI Taxonomy" id="103762"/>
    <lineage>
        <taxon>Eukaryota</taxon>
        <taxon>Viridiplantae</taxon>
        <taxon>Streptophyta</taxon>
        <taxon>Embryophyta</taxon>
        <taxon>Tracheophyta</taxon>
        <taxon>Spermatophyta</taxon>
        <taxon>Magnoliopsida</taxon>
        <taxon>Liliopsida</taxon>
        <taxon>Poales</taxon>
        <taxon>Poaceae</taxon>
        <taxon>BOP clade</taxon>
        <taxon>Oryzoideae</taxon>
        <taxon>Oryzeae</taxon>
        <taxon>Zizaniinae</taxon>
        <taxon>Zizania</taxon>
    </lineage>
</organism>
<name>A0A8J5SVP5_ZIZPA</name>
<dbReference type="Proteomes" id="UP000729402">
    <property type="component" value="Unassembled WGS sequence"/>
</dbReference>